<gene>
    <name evidence="4" type="ORF">ACFSSA_07535</name>
</gene>
<dbReference type="InterPro" id="IPR010131">
    <property type="entry name" value="MdtP/NodT-like"/>
</dbReference>
<accession>A0ABW5D643</accession>
<feature type="chain" id="PRO_5045812036" evidence="3">
    <location>
        <begin position="21"/>
        <end position="405"/>
    </location>
</feature>
<keyword evidence="2" id="KW-0175">Coiled coil</keyword>
<sequence>MKLSIFTTLICLSASGLLQAEPVEILSFESIPGRIRHSNPTLSAARFRINEALGKLKQSGRLSNPSLETGLDHNVRSAEGRVEIGISQKFPLTNRLALEKEISLAEVDAAEAEVRNVERLLIAQAREEFIKALSIRERMKLLEKQRSLASELASFISDASERGEISTLDAAQARLAALRLTTEERRLEAEEIAVLGILRPLVGIDATAKIKLSGSPPPIALPANAVQKRPDLAAARHGLIAAGNEIALEQAKRRDDLEATIFAAGERTEDAPDGLENEGIIGFKLSIPLPFWNDNQGNIDAATARRDRKAQELNALLRDIHHEAQSQLAMMKQWQTLIDELDDQLLPMAEEQTSLLEEAYRQGQGDLQSVLASREQILELLASRLDATREFQLARIRYQTALGKP</sequence>
<keyword evidence="3" id="KW-0732">Signal</keyword>
<dbReference type="Proteomes" id="UP001597375">
    <property type="component" value="Unassembled WGS sequence"/>
</dbReference>
<organism evidence="4 5">
    <name type="scientific">Luteolibacter algae</name>
    <dbReference type="NCBI Taxonomy" id="454151"/>
    <lineage>
        <taxon>Bacteria</taxon>
        <taxon>Pseudomonadati</taxon>
        <taxon>Verrucomicrobiota</taxon>
        <taxon>Verrucomicrobiia</taxon>
        <taxon>Verrucomicrobiales</taxon>
        <taxon>Verrucomicrobiaceae</taxon>
        <taxon>Luteolibacter</taxon>
    </lineage>
</organism>
<evidence type="ECO:0000256" key="1">
    <source>
        <dbReference type="ARBA" id="ARBA00007613"/>
    </source>
</evidence>
<comment type="similarity">
    <text evidence="1">Belongs to the outer membrane factor (OMF) (TC 1.B.17) family.</text>
</comment>
<protein>
    <submittedName>
        <fullName evidence="4">TolC family protein</fullName>
    </submittedName>
</protein>
<dbReference type="InterPro" id="IPR003423">
    <property type="entry name" value="OMP_efflux"/>
</dbReference>
<keyword evidence="5" id="KW-1185">Reference proteome</keyword>
<feature type="signal peptide" evidence="3">
    <location>
        <begin position="1"/>
        <end position="20"/>
    </location>
</feature>
<proteinExistence type="inferred from homology"/>
<dbReference type="RefSeq" id="WP_386819811.1">
    <property type="nucleotide sequence ID" value="NZ_JBHUIT010000008.1"/>
</dbReference>
<name>A0ABW5D643_9BACT</name>
<evidence type="ECO:0000313" key="5">
    <source>
        <dbReference type="Proteomes" id="UP001597375"/>
    </source>
</evidence>
<dbReference type="SUPFAM" id="SSF56954">
    <property type="entry name" value="Outer membrane efflux proteins (OEP)"/>
    <property type="match status" value="1"/>
</dbReference>
<evidence type="ECO:0000256" key="3">
    <source>
        <dbReference type="SAM" id="SignalP"/>
    </source>
</evidence>
<evidence type="ECO:0000313" key="4">
    <source>
        <dbReference type="EMBL" id="MFD2256522.1"/>
    </source>
</evidence>
<dbReference type="Pfam" id="PF02321">
    <property type="entry name" value="OEP"/>
    <property type="match status" value="2"/>
</dbReference>
<dbReference type="Gene3D" id="1.20.1600.10">
    <property type="entry name" value="Outer membrane efflux proteins (OEP)"/>
    <property type="match status" value="1"/>
</dbReference>
<dbReference type="EMBL" id="JBHUIT010000008">
    <property type="protein sequence ID" value="MFD2256522.1"/>
    <property type="molecule type" value="Genomic_DNA"/>
</dbReference>
<comment type="caution">
    <text evidence="4">The sequence shown here is derived from an EMBL/GenBank/DDBJ whole genome shotgun (WGS) entry which is preliminary data.</text>
</comment>
<dbReference type="PANTHER" id="PTHR30203:SF24">
    <property type="entry name" value="BLR4935 PROTEIN"/>
    <property type="match status" value="1"/>
</dbReference>
<feature type="coiled-coil region" evidence="2">
    <location>
        <begin position="95"/>
        <end position="127"/>
    </location>
</feature>
<evidence type="ECO:0000256" key="2">
    <source>
        <dbReference type="SAM" id="Coils"/>
    </source>
</evidence>
<dbReference type="PANTHER" id="PTHR30203">
    <property type="entry name" value="OUTER MEMBRANE CATION EFFLUX PROTEIN"/>
    <property type="match status" value="1"/>
</dbReference>
<reference evidence="5" key="1">
    <citation type="journal article" date="2019" name="Int. J. Syst. Evol. Microbiol.">
        <title>The Global Catalogue of Microorganisms (GCM) 10K type strain sequencing project: providing services to taxonomists for standard genome sequencing and annotation.</title>
        <authorList>
            <consortium name="The Broad Institute Genomics Platform"/>
            <consortium name="The Broad Institute Genome Sequencing Center for Infectious Disease"/>
            <person name="Wu L."/>
            <person name="Ma J."/>
        </authorList>
    </citation>
    <scope>NUCLEOTIDE SEQUENCE [LARGE SCALE GENOMIC DNA]</scope>
    <source>
        <strain evidence="5">CGMCC 4.7106</strain>
    </source>
</reference>